<keyword evidence="2" id="KW-1185">Reference proteome</keyword>
<gene>
    <name evidence="1" type="ORF">CELE_F42A9.11</name>
    <name evidence="1 3" type="ORF">F42A9.11</name>
</gene>
<name>D5MCP0_CAEEL</name>
<protein>
    <submittedName>
        <fullName evidence="1">Secreted protein</fullName>
    </submittedName>
</protein>
<dbReference type="Bgee" id="WBGene00195046">
    <property type="expression patterns" value="Expressed in pharyngeal muscle cell (C elegans) and 1 other cell type or tissue"/>
</dbReference>
<dbReference type="RefSeq" id="NP_001255316.1">
    <property type="nucleotide sequence ID" value="NM_001268387.1"/>
</dbReference>
<organism evidence="1 2">
    <name type="scientific">Caenorhabditis elegans</name>
    <dbReference type="NCBI Taxonomy" id="6239"/>
    <lineage>
        <taxon>Eukaryota</taxon>
        <taxon>Metazoa</taxon>
        <taxon>Ecdysozoa</taxon>
        <taxon>Nematoda</taxon>
        <taxon>Chromadorea</taxon>
        <taxon>Rhabditida</taxon>
        <taxon>Rhabditina</taxon>
        <taxon>Rhabditomorpha</taxon>
        <taxon>Rhabditoidea</taxon>
        <taxon>Rhabditidae</taxon>
        <taxon>Peloderinae</taxon>
        <taxon>Caenorhabditis</taxon>
    </lineage>
</organism>
<proteinExistence type="predicted"/>
<dbReference type="InParanoid" id="D5MCP0"/>
<dbReference type="WormBase" id="F42A9.11">
    <property type="protein sequence ID" value="CE44789"/>
    <property type="gene ID" value="WBGene00195046"/>
</dbReference>
<dbReference type="EMBL" id="BX284604">
    <property type="protein sequence ID" value="CCD67665.1"/>
    <property type="molecule type" value="Genomic_DNA"/>
</dbReference>
<accession>D5MCP0</accession>
<sequence>MFVSLYCPRLACCQFALLSFYAVPSGLNAAVNKKFLDQDYNSVFLKMEF</sequence>
<reference evidence="1 2" key="1">
    <citation type="journal article" date="1998" name="Science">
        <title>Genome sequence of the nematode C. elegans: a platform for investigating biology.</title>
        <authorList>
            <consortium name="The C. elegans sequencing consortium"/>
            <person name="Sulson J.E."/>
            <person name="Waterston R."/>
        </authorList>
    </citation>
    <scope>NUCLEOTIDE SEQUENCE [LARGE SCALE GENOMIC DNA]</scope>
    <source>
        <strain evidence="1 2">Bristol N2</strain>
    </source>
</reference>
<dbReference type="KEGG" id="cel:CELE_F42A9.11"/>
<dbReference type="CTD" id="13197099"/>
<evidence type="ECO:0000313" key="2">
    <source>
        <dbReference type="Proteomes" id="UP000001940"/>
    </source>
</evidence>
<dbReference type="Proteomes" id="UP000001940">
    <property type="component" value="Chromosome IV"/>
</dbReference>
<evidence type="ECO:0000313" key="1">
    <source>
        <dbReference type="EMBL" id="CCD67665.1"/>
    </source>
</evidence>
<dbReference type="AGR" id="WB:WBGene00195046"/>
<dbReference type="GeneID" id="13197099"/>
<evidence type="ECO:0000313" key="3">
    <source>
        <dbReference type="WormBase" id="F42A9.11"/>
    </source>
</evidence>
<dbReference type="AlphaFoldDB" id="D5MCP0"/>
<dbReference type="PaxDb" id="6239-F42A9.11"/>
<dbReference type="HOGENOM" id="CLU_3144248_0_0_1"/>